<evidence type="ECO:0000256" key="3">
    <source>
        <dbReference type="ARBA" id="ARBA00022833"/>
    </source>
</evidence>
<evidence type="ECO:0000313" key="7">
    <source>
        <dbReference type="EMBL" id="TRY63366.1"/>
    </source>
</evidence>
<organism evidence="7 8">
    <name type="scientific">Tigriopus californicus</name>
    <name type="common">Marine copepod</name>
    <dbReference type="NCBI Taxonomy" id="6832"/>
    <lineage>
        <taxon>Eukaryota</taxon>
        <taxon>Metazoa</taxon>
        <taxon>Ecdysozoa</taxon>
        <taxon>Arthropoda</taxon>
        <taxon>Crustacea</taxon>
        <taxon>Multicrustacea</taxon>
        <taxon>Hexanauplia</taxon>
        <taxon>Copepoda</taxon>
        <taxon>Harpacticoida</taxon>
        <taxon>Harpacticidae</taxon>
        <taxon>Tigriopus</taxon>
    </lineage>
</organism>
<dbReference type="GO" id="GO:0008270">
    <property type="term" value="F:zinc ion binding"/>
    <property type="evidence" value="ECO:0007669"/>
    <property type="project" value="UniProtKB-KW"/>
</dbReference>
<dbReference type="SUPFAM" id="SSF57667">
    <property type="entry name" value="beta-beta-alpha zinc fingers"/>
    <property type="match status" value="2"/>
</dbReference>
<dbReference type="OMA" id="ACKKQFK"/>
<keyword evidence="4" id="KW-0175">Coiled coil</keyword>
<dbReference type="InterPro" id="IPR054076">
    <property type="entry name" value="ZUO1-like_ZHD"/>
</dbReference>
<dbReference type="PROSITE" id="PS00636">
    <property type="entry name" value="DNAJ_1"/>
    <property type="match status" value="1"/>
</dbReference>
<sequence>MSAIRCHYEVLGVDRKVEADELKKRYRKLALQCHPDKNPEDPEAAKILFQSIQQAYEVLSDPQERAWYDAHREAILKHGGIGSGAEVQVDGVDLFPYFNSSAYCGFDDESGSFYAVYDKLFETLNGEDQAYSDSVLNYPRFGGSQSESWPTFYDFFSAYSTPRSYAWLDQYDTRQAENRRVARLMEKENKKLRDEAKRERNQLVRELVKFIRKRDRRVQLFNQQLELKAAENARKTAELRQRHLDERASLLAAAALQSQNAAGSLHLDSLESQLTAIENQYHSDQEEDNFCVACNKQFRNEKAFKSHIKQKKHQDNVQILRDILTEEEKRDLGVDVAITDQLSDPVDDDSPATSPIPPSGPPAGLPPDNTTLKLDPHGNNGMSKPTVASKKKARRKGSKKGEPSSTAATSKGAASLVPVDPALDRTKTCSVCQSSFPSKNKLYQHLKSSNHAVYVG</sequence>
<dbReference type="PROSITE" id="PS00028">
    <property type="entry name" value="ZINC_FINGER_C2H2_1"/>
    <property type="match status" value="2"/>
</dbReference>
<dbReference type="AlphaFoldDB" id="A0A553ND38"/>
<dbReference type="SMART" id="SM00355">
    <property type="entry name" value="ZnF_C2H2"/>
    <property type="match status" value="2"/>
</dbReference>
<evidence type="ECO:0000256" key="4">
    <source>
        <dbReference type="SAM" id="Coils"/>
    </source>
</evidence>
<feature type="compositionally biased region" description="Pro residues" evidence="5">
    <location>
        <begin position="354"/>
        <end position="365"/>
    </location>
</feature>
<feature type="coiled-coil region" evidence="4">
    <location>
        <begin position="182"/>
        <end position="287"/>
    </location>
</feature>
<dbReference type="InterPro" id="IPR001623">
    <property type="entry name" value="DnaJ_domain"/>
</dbReference>
<dbReference type="SUPFAM" id="SSF46565">
    <property type="entry name" value="Chaperone J-domain"/>
    <property type="match status" value="1"/>
</dbReference>
<dbReference type="Pfam" id="PF21884">
    <property type="entry name" value="ZUO1-like_ZHD"/>
    <property type="match status" value="1"/>
</dbReference>
<dbReference type="PROSITE" id="PS50076">
    <property type="entry name" value="DNAJ_2"/>
    <property type="match status" value="1"/>
</dbReference>
<dbReference type="GO" id="GO:0005737">
    <property type="term" value="C:cytoplasm"/>
    <property type="evidence" value="ECO:0007669"/>
    <property type="project" value="TreeGrafter"/>
</dbReference>
<evidence type="ECO:0000256" key="1">
    <source>
        <dbReference type="ARBA" id="ARBA00022723"/>
    </source>
</evidence>
<feature type="compositionally biased region" description="Basic residues" evidence="5">
    <location>
        <begin position="389"/>
        <end position="398"/>
    </location>
</feature>
<dbReference type="Gene3D" id="1.10.287.110">
    <property type="entry name" value="DnaJ domain"/>
    <property type="match status" value="1"/>
</dbReference>
<keyword evidence="3" id="KW-0862">Zinc</keyword>
<dbReference type="SMART" id="SM00271">
    <property type="entry name" value="DnaJ"/>
    <property type="match status" value="1"/>
</dbReference>
<dbReference type="STRING" id="6832.A0A553ND38"/>
<dbReference type="Pfam" id="PF12171">
    <property type="entry name" value="zf-C2H2_jaz"/>
    <property type="match status" value="1"/>
</dbReference>
<proteinExistence type="predicted"/>
<evidence type="ECO:0000313" key="8">
    <source>
        <dbReference type="Proteomes" id="UP000318571"/>
    </source>
</evidence>
<feature type="region of interest" description="Disordered" evidence="5">
    <location>
        <begin position="341"/>
        <end position="419"/>
    </location>
</feature>
<dbReference type="PRINTS" id="PR00625">
    <property type="entry name" value="JDOMAIN"/>
</dbReference>
<dbReference type="PANTHER" id="PTHR44029">
    <property type="entry name" value="DNAJ HOMOLOG SUBFAMILY C MEMBER 21"/>
    <property type="match status" value="1"/>
</dbReference>
<feature type="compositionally biased region" description="Low complexity" evidence="5">
    <location>
        <begin position="404"/>
        <end position="415"/>
    </location>
</feature>
<dbReference type="Proteomes" id="UP000318571">
    <property type="component" value="Chromosome 10"/>
</dbReference>
<keyword evidence="8" id="KW-1185">Reference proteome</keyword>
<dbReference type="Pfam" id="PF00226">
    <property type="entry name" value="DnaJ"/>
    <property type="match status" value="1"/>
</dbReference>
<dbReference type="Gene3D" id="3.30.160.60">
    <property type="entry name" value="Classic Zinc Finger"/>
    <property type="match status" value="1"/>
</dbReference>
<accession>A0A553ND38</accession>
<evidence type="ECO:0000259" key="6">
    <source>
        <dbReference type="PROSITE" id="PS50076"/>
    </source>
</evidence>
<gene>
    <name evidence="7" type="ORF">TCAL_16656</name>
</gene>
<protein>
    <recommendedName>
        <fullName evidence="6">J domain-containing protein</fullName>
    </recommendedName>
</protein>
<comment type="caution">
    <text evidence="7">The sequence shown here is derived from an EMBL/GenBank/DDBJ whole genome shotgun (WGS) entry which is preliminary data.</text>
</comment>
<keyword evidence="2" id="KW-0863">Zinc-finger</keyword>
<dbReference type="CDD" id="cd06257">
    <property type="entry name" value="DnaJ"/>
    <property type="match status" value="1"/>
</dbReference>
<evidence type="ECO:0000256" key="5">
    <source>
        <dbReference type="SAM" id="MobiDB-lite"/>
    </source>
</evidence>
<dbReference type="InterPro" id="IPR018253">
    <property type="entry name" value="DnaJ_domain_CS"/>
</dbReference>
<name>A0A553ND38_TIGCA</name>
<dbReference type="InterPro" id="IPR036869">
    <property type="entry name" value="J_dom_sf"/>
</dbReference>
<dbReference type="InterPro" id="IPR036236">
    <property type="entry name" value="Znf_C2H2_sf"/>
</dbReference>
<dbReference type="EMBL" id="VCGU01000458">
    <property type="protein sequence ID" value="TRY63366.1"/>
    <property type="molecule type" value="Genomic_DNA"/>
</dbReference>
<keyword evidence="1" id="KW-0479">Metal-binding</keyword>
<reference evidence="7 8" key="1">
    <citation type="journal article" date="2018" name="Nat. Ecol. Evol.">
        <title>Genomic signatures of mitonuclear coevolution across populations of Tigriopus californicus.</title>
        <authorList>
            <person name="Barreto F.S."/>
            <person name="Watson E.T."/>
            <person name="Lima T.G."/>
            <person name="Willett C.S."/>
            <person name="Edmands S."/>
            <person name="Li W."/>
            <person name="Burton R.S."/>
        </authorList>
    </citation>
    <scope>NUCLEOTIDE SEQUENCE [LARGE SCALE GENOMIC DNA]</scope>
    <source>
        <strain evidence="7 8">San Diego</strain>
    </source>
</reference>
<dbReference type="InterPro" id="IPR051964">
    <property type="entry name" value="Chaperone_stress_response"/>
</dbReference>
<evidence type="ECO:0000256" key="2">
    <source>
        <dbReference type="ARBA" id="ARBA00022771"/>
    </source>
</evidence>
<dbReference type="InterPro" id="IPR013087">
    <property type="entry name" value="Znf_C2H2_type"/>
</dbReference>
<feature type="domain" description="J" evidence="6">
    <location>
        <begin position="6"/>
        <end position="72"/>
    </location>
</feature>
<dbReference type="PANTHER" id="PTHR44029:SF1">
    <property type="entry name" value="DNAJ HOMOLOG SUBFAMILY C MEMBER 21"/>
    <property type="match status" value="1"/>
</dbReference>
<dbReference type="InterPro" id="IPR022755">
    <property type="entry name" value="Znf_C2H2_jaz"/>
</dbReference>